<dbReference type="AlphaFoldDB" id="A0A081CYC0"/>
<evidence type="ECO:0000256" key="1">
    <source>
        <dbReference type="SAM" id="SignalP"/>
    </source>
</evidence>
<feature type="signal peptide" evidence="1">
    <location>
        <begin position="1"/>
        <end position="22"/>
    </location>
</feature>
<proteinExistence type="predicted"/>
<evidence type="ECO:0000313" key="3">
    <source>
        <dbReference type="Proteomes" id="UP000028701"/>
    </source>
</evidence>
<comment type="caution">
    <text evidence="2">The sequence shown here is derived from an EMBL/GenBank/DDBJ whole genome shotgun (WGS) entry which is preliminary data.</text>
</comment>
<evidence type="ECO:0000313" key="2">
    <source>
        <dbReference type="EMBL" id="GAK71666.1"/>
    </source>
</evidence>
<name>A0A081CYC0_9HYPH</name>
<reference evidence="2 3" key="1">
    <citation type="submission" date="2014-08" db="EMBL/GenBank/DDBJ databases">
        <title>Whole genome shotgun sequence of Rhizobium rubi NBRC 13261.</title>
        <authorList>
            <person name="Katano-Makiyama Y."/>
            <person name="Hosoyama A."/>
            <person name="Hashimoto M."/>
            <person name="Hosoyama Y."/>
            <person name="Noguchi M."/>
            <person name="Tsuchikane K."/>
            <person name="Uohara A."/>
            <person name="Ohji S."/>
            <person name="Ichikawa N."/>
            <person name="Kimura A."/>
            <person name="Yamazoe A."/>
            <person name="Fujita N."/>
        </authorList>
    </citation>
    <scope>NUCLEOTIDE SEQUENCE [LARGE SCALE GENOMIC DNA]</scope>
    <source>
        <strain evidence="2 3">NBRC 13261</strain>
    </source>
</reference>
<keyword evidence="1" id="KW-0732">Signal</keyword>
<accession>A0A081CYC0</accession>
<dbReference type="InterPro" id="IPR035220">
    <property type="entry name" value="DUF5330"/>
</dbReference>
<organism evidence="2 3">
    <name type="scientific">Agrobacterium rubi TR3 = NBRC 13261</name>
    <dbReference type="NCBI Taxonomy" id="1368415"/>
    <lineage>
        <taxon>Bacteria</taxon>
        <taxon>Pseudomonadati</taxon>
        <taxon>Pseudomonadota</taxon>
        <taxon>Alphaproteobacteria</taxon>
        <taxon>Hyphomicrobiales</taxon>
        <taxon>Rhizobiaceae</taxon>
        <taxon>Rhizobium/Agrobacterium group</taxon>
        <taxon>Agrobacterium</taxon>
    </lineage>
</organism>
<dbReference type="Proteomes" id="UP000028701">
    <property type="component" value="Unassembled WGS sequence"/>
</dbReference>
<sequence>MWFLIKSSIFFSLVLVALSYFGGSNDSTSQTSQMNVAGAVSAASEAYRYVSAICVEKPEVCVKGAETFHALGERAREGAKVAYQLIDAQLASSAPSTKIADAAPATPAVTMPAEKIDVALESDDIKTGTIKSQPYVPLPQRRPAP</sequence>
<dbReference type="eggNOG" id="ENOG5032Z7R">
    <property type="taxonomic scope" value="Bacteria"/>
</dbReference>
<dbReference type="RefSeq" id="WP_045231210.1">
    <property type="nucleotide sequence ID" value="NZ_BBJU01000019.1"/>
</dbReference>
<evidence type="ECO:0008006" key="4">
    <source>
        <dbReference type="Google" id="ProtNLM"/>
    </source>
</evidence>
<gene>
    <name evidence="2" type="ORF">RRU01S_19_00710</name>
</gene>
<dbReference type="OrthoDB" id="7923950at2"/>
<dbReference type="Pfam" id="PF17264">
    <property type="entry name" value="DUF5330"/>
    <property type="match status" value="1"/>
</dbReference>
<dbReference type="EMBL" id="BBJU01000019">
    <property type="protein sequence ID" value="GAK71666.1"/>
    <property type="molecule type" value="Genomic_DNA"/>
</dbReference>
<protein>
    <recommendedName>
        <fullName evidence="4">DUF5330 domain-containing protein</fullName>
    </recommendedName>
</protein>
<feature type="chain" id="PRO_5001756252" description="DUF5330 domain-containing protein" evidence="1">
    <location>
        <begin position="23"/>
        <end position="145"/>
    </location>
</feature>